<feature type="transmembrane region" description="Helical" evidence="1">
    <location>
        <begin position="43"/>
        <end position="65"/>
    </location>
</feature>
<keyword evidence="1" id="KW-0812">Transmembrane</keyword>
<name>A0A223S3D2_9ACTN</name>
<proteinExistence type="predicted"/>
<accession>A0A223S3D2</accession>
<gene>
    <name evidence="2" type="ORF">CDO52_07475</name>
</gene>
<keyword evidence="1" id="KW-1133">Transmembrane helix</keyword>
<evidence type="ECO:0000313" key="2">
    <source>
        <dbReference type="EMBL" id="ASU82646.1"/>
    </source>
</evidence>
<feature type="transmembrane region" description="Helical" evidence="1">
    <location>
        <begin position="9"/>
        <end position="31"/>
    </location>
</feature>
<evidence type="ECO:0000313" key="3">
    <source>
        <dbReference type="Proteomes" id="UP000215005"/>
    </source>
</evidence>
<organism evidence="2 3">
    <name type="scientific">Nocardiopsis gilva YIM 90087</name>
    <dbReference type="NCBI Taxonomy" id="1235441"/>
    <lineage>
        <taxon>Bacteria</taxon>
        <taxon>Bacillati</taxon>
        <taxon>Actinomycetota</taxon>
        <taxon>Actinomycetes</taxon>
        <taxon>Streptosporangiales</taxon>
        <taxon>Nocardiopsidaceae</taxon>
        <taxon>Nocardiopsis</taxon>
    </lineage>
</organism>
<reference evidence="2 3" key="1">
    <citation type="submission" date="2017-08" db="EMBL/GenBank/DDBJ databases">
        <title>The complete genome sequence of Nocardiopsis gilva YIM 90087.</title>
        <authorList>
            <person name="Yin M."/>
            <person name="Tang S."/>
        </authorList>
    </citation>
    <scope>NUCLEOTIDE SEQUENCE [LARGE SCALE GENOMIC DNA]</scope>
    <source>
        <strain evidence="2 3">YIM 90087</strain>
    </source>
</reference>
<dbReference type="EMBL" id="CP022753">
    <property type="protein sequence ID" value="ASU82646.1"/>
    <property type="molecule type" value="Genomic_DNA"/>
</dbReference>
<protein>
    <submittedName>
        <fullName evidence="2">Uncharacterized protein</fullName>
    </submittedName>
</protein>
<dbReference type="KEGG" id="ngv:CDO52_07475"/>
<dbReference type="AlphaFoldDB" id="A0A223S3D2"/>
<evidence type="ECO:0000256" key="1">
    <source>
        <dbReference type="SAM" id="Phobius"/>
    </source>
</evidence>
<keyword evidence="1" id="KW-0472">Membrane</keyword>
<dbReference type="RefSeq" id="WP_017620078.1">
    <property type="nucleotide sequence ID" value="NZ_ANBG01000292.1"/>
</dbReference>
<dbReference type="Proteomes" id="UP000215005">
    <property type="component" value="Chromosome"/>
</dbReference>
<sequence length="152" mass="15957">MREWGARRWWAAAIGAAATAALLGVMTALIPNPLFSRMIAPEWWNYPVWIASALLSGLLLATYVTPRGEGGTAATAERGTRTSLGGGLLSWFAIGCPVCNKLVLLAVGASGALTWFAPLQPLLAAAGLVLLGWALRTRLRTAASCPSPTRKA</sequence>
<feature type="transmembrane region" description="Helical" evidence="1">
    <location>
        <begin position="115"/>
        <end position="135"/>
    </location>
</feature>
<keyword evidence="3" id="KW-1185">Reference proteome</keyword>
<feature type="transmembrane region" description="Helical" evidence="1">
    <location>
        <begin position="86"/>
        <end position="109"/>
    </location>
</feature>